<accession>A0ACA9L4V5</accession>
<reference evidence="1" key="1">
    <citation type="submission" date="2021-06" db="EMBL/GenBank/DDBJ databases">
        <authorList>
            <person name="Kallberg Y."/>
            <person name="Tangrot J."/>
            <person name="Rosling A."/>
        </authorList>
    </citation>
    <scope>NUCLEOTIDE SEQUENCE</scope>
    <source>
        <strain evidence="1">IL203A</strain>
    </source>
</reference>
<gene>
    <name evidence="1" type="ORF">DHETER_LOCUS3391</name>
</gene>
<dbReference type="EMBL" id="CAJVPU010002889">
    <property type="protein sequence ID" value="CAG8509512.1"/>
    <property type="molecule type" value="Genomic_DNA"/>
</dbReference>
<feature type="non-terminal residue" evidence="1">
    <location>
        <position position="111"/>
    </location>
</feature>
<protein>
    <submittedName>
        <fullName evidence="1">15980_t:CDS:1</fullName>
    </submittedName>
</protein>
<proteinExistence type="predicted"/>
<evidence type="ECO:0000313" key="1">
    <source>
        <dbReference type="EMBL" id="CAG8509512.1"/>
    </source>
</evidence>
<dbReference type="Proteomes" id="UP000789702">
    <property type="component" value="Unassembled WGS sequence"/>
</dbReference>
<sequence>MKDLVASQSFININNYFNYNDCGSARRSVICDVCGEEGHDRSTCSYNSRKSTITCGNCGEEGHDRSTCSYNSRKSTITCGNCGEEGHDTVEVPVVTILESQQLLVEIVVEK</sequence>
<comment type="caution">
    <text evidence="1">The sequence shown here is derived from an EMBL/GenBank/DDBJ whole genome shotgun (WGS) entry which is preliminary data.</text>
</comment>
<organism evidence="1 2">
    <name type="scientific">Dentiscutata heterogama</name>
    <dbReference type="NCBI Taxonomy" id="1316150"/>
    <lineage>
        <taxon>Eukaryota</taxon>
        <taxon>Fungi</taxon>
        <taxon>Fungi incertae sedis</taxon>
        <taxon>Mucoromycota</taxon>
        <taxon>Glomeromycotina</taxon>
        <taxon>Glomeromycetes</taxon>
        <taxon>Diversisporales</taxon>
        <taxon>Gigasporaceae</taxon>
        <taxon>Dentiscutata</taxon>
    </lineage>
</organism>
<name>A0ACA9L4V5_9GLOM</name>
<keyword evidence="2" id="KW-1185">Reference proteome</keyword>
<evidence type="ECO:0000313" key="2">
    <source>
        <dbReference type="Proteomes" id="UP000789702"/>
    </source>
</evidence>